<protein>
    <submittedName>
        <fullName evidence="2">Uncharacterized protein</fullName>
    </submittedName>
</protein>
<dbReference type="EMBL" id="MOPA01000013">
    <property type="protein sequence ID" value="KAK1524516.1"/>
    <property type="molecule type" value="Genomic_DNA"/>
</dbReference>
<reference evidence="2 3" key="1">
    <citation type="submission" date="2016-10" db="EMBL/GenBank/DDBJ databases">
        <title>The genome sequence of Colletotrichum fioriniae PJ7.</title>
        <authorList>
            <person name="Baroncelli R."/>
        </authorList>
    </citation>
    <scope>NUCLEOTIDE SEQUENCE [LARGE SCALE GENOMIC DNA]</scope>
    <source>
        <strain evidence="2 3">IMI 384185</strain>
    </source>
</reference>
<evidence type="ECO:0000313" key="3">
    <source>
        <dbReference type="Proteomes" id="UP001241169"/>
    </source>
</evidence>
<accession>A0ABQ9S3G7</accession>
<evidence type="ECO:0000313" key="2">
    <source>
        <dbReference type="EMBL" id="KAK1524516.1"/>
    </source>
</evidence>
<comment type="caution">
    <text evidence="2">The sequence shown here is derived from an EMBL/GenBank/DDBJ whole genome shotgun (WGS) entry which is preliminary data.</text>
</comment>
<dbReference type="RefSeq" id="XP_060343186.1">
    <property type="nucleotide sequence ID" value="XM_060497718.1"/>
</dbReference>
<feature type="compositionally biased region" description="Polar residues" evidence="1">
    <location>
        <begin position="27"/>
        <end position="38"/>
    </location>
</feature>
<dbReference type="GeneID" id="85381617"/>
<keyword evidence="3" id="KW-1185">Reference proteome</keyword>
<organism evidence="2 3">
    <name type="scientific">Colletotrichum paranaense</name>
    <dbReference type="NCBI Taxonomy" id="1914294"/>
    <lineage>
        <taxon>Eukaryota</taxon>
        <taxon>Fungi</taxon>
        <taxon>Dikarya</taxon>
        <taxon>Ascomycota</taxon>
        <taxon>Pezizomycotina</taxon>
        <taxon>Sordariomycetes</taxon>
        <taxon>Hypocreomycetidae</taxon>
        <taxon>Glomerellales</taxon>
        <taxon>Glomerellaceae</taxon>
        <taxon>Colletotrichum</taxon>
        <taxon>Colletotrichum acutatum species complex</taxon>
    </lineage>
</organism>
<sequence length="238" mass="26584">MSERRAKPVLDQPPPAYGIRECRGRSQAESVDTGQTRKSPGRQFHFVRLCAGGPPRLGSWQPSIPPNFAPRRCGMRKFPLSSDRLRGSRIELQSPDSRAFSSLQSILYSYGYFAQSEHVLLWLTGCSPVREKVRHLLADDVTKSSGSARDVAHYAMVRPFAHGCGNDCWYLRCSALGLVSHRSFCGLHFPRVLWILLRVQGQFKGSQNVPCGVPGRTSRPEQFDLIRGPACGRSEEGR</sequence>
<name>A0ABQ9S3G7_9PEZI</name>
<proteinExistence type="predicted"/>
<feature type="region of interest" description="Disordered" evidence="1">
    <location>
        <begin position="1"/>
        <end position="38"/>
    </location>
</feature>
<dbReference type="Proteomes" id="UP001241169">
    <property type="component" value="Unassembled WGS sequence"/>
</dbReference>
<evidence type="ECO:0000256" key="1">
    <source>
        <dbReference type="SAM" id="MobiDB-lite"/>
    </source>
</evidence>
<gene>
    <name evidence="2" type="ORF">CPAR01_13464</name>
</gene>